<reference evidence="3 4" key="1">
    <citation type="submission" date="2016-10" db="EMBL/GenBank/DDBJ databases">
        <authorList>
            <person name="de Groot N.N."/>
        </authorList>
    </citation>
    <scope>NUCLEOTIDE SEQUENCE [LARGE SCALE GENOMIC DNA]</scope>
    <source>
        <strain evidence="3 4">DSM 43067</strain>
    </source>
</reference>
<evidence type="ECO:0000313" key="3">
    <source>
        <dbReference type="EMBL" id="SFO93344.1"/>
    </source>
</evidence>
<evidence type="ECO:0000259" key="2">
    <source>
        <dbReference type="Pfam" id="PF02371"/>
    </source>
</evidence>
<feature type="domain" description="Transposase IS116/IS110/IS902 C-terminal" evidence="2">
    <location>
        <begin position="267"/>
        <end position="353"/>
    </location>
</feature>
<proteinExistence type="predicted"/>
<dbReference type="EMBL" id="FOVH01000010">
    <property type="protein sequence ID" value="SFO93344.1"/>
    <property type="molecule type" value="Genomic_DNA"/>
</dbReference>
<dbReference type="Proteomes" id="UP000183413">
    <property type="component" value="Unassembled WGS sequence"/>
</dbReference>
<dbReference type="NCBIfam" id="NF033542">
    <property type="entry name" value="transpos_IS110"/>
    <property type="match status" value="1"/>
</dbReference>
<dbReference type="PANTHER" id="PTHR33055">
    <property type="entry name" value="TRANSPOSASE FOR INSERTION SEQUENCE ELEMENT IS1111A"/>
    <property type="match status" value="1"/>
</dbReference>
<dbReference type="GO" id="GO:0003677">
    <property type="term" value="F:DNA binding"/>
    <property type="evidence" value="ECO:0007669"/>
    <property type="project" value="InterPro"/>
</dbReference>
<accession>A0A1I5L7I3</accession>
<organism evidence="3 4">
    <name type="scientific">Actinomadura madurae</name>
    <dbReference type="NCBI Taxonomy" id="1993"/>
    <lineage>
        <taxon>Bacteria</taxon>
        <taxon>Bacillati</taxon>
        <taxon>Actinomycetota</taxon>
        <taxon>Actinomycetes</taxon>
        <taxon>Streptosporangiales</taxon>
        <taxon>Thermomonosporaceae</taxon>
        <taxon>Actinomadura</taxon>
    </lineage>
</organism>
<name>A0A1I5L7I3_9ACTN</name>
<dbReference type="InParanoid" id="A0A1I5L7I3"/>
<gene>
    <name evidence="3" type="ORF">SAMN04489713_110283</name>
</gene>
<dbReference type="AlphaFoldDB" id="A0A1I5L7I3"/>
<dbReference type="Pfam" id="PF01548">
    <property type="entry name" value="DEDD_Tnp_IS110"/>
    <property type="match status" value="1"/>
</dbReference>
<dbReference type="eggNOG" id="COG3547">
    <property type="taxonomic scope" value="Bacteria"/>
</dbReference>
<sequence>MRVQRVWVGVDVGKAHHWAVAVDHEGRRLLSRKVANDEEAILAMVAAACEWAGEVRWAVDISSRLSALLLALLVSHGQQVVYVPGRTVNRMAGAFAGEGKTDAKDAQVIADVARMRSGFRLITTSPETIHELALLTSCRRDLASHRVRMINRLRELLVGICPALEREFEYKSRTGLVLLTGFQTPAALRRIGVKRLTDWLVRRKVRSAADIAERAVMAGRAQQTILPGEARAARLVADLAQQILDLDERVKQLDAEITEVLAGDETAEIIQSLPGMGPLLTAELIARTGDLSSYRNAGHLAAHAGIAPVPNDSGRRLNNLHRPAHYDRRLCRIFYLSAQTAMSRPGPSQEYYRRKRDEGKSHVQAVLSLARRRVDVLWAMSRDRRRYTAVPPTVAA</sequence>
<keyword evidence="4" id="KW-1185">Reference proteome</keyword>
<evidence type="ECO:0000313" key="4">
    <source>
        <dbReference type="Proteomes" id="UP000183413"/>
    </source>
</evidence>
<feature type="domain" description="Transposase IS110-like N-terminal" evidence="1">
    <location>
        <begin position="8"/>
        <end position="162"/>
    </location>
</feature>
<dbReference type="GO" id="GO:0006313">
    <property type="term" value="P:DNA transposition"/>
    <property type="evidence" value="ECO:0007669"/>
    <property type="project" value="InterPro"/>
</dbReference>
<dbReference type="InterPro" id="IPR047650">
    <property type="entry name" value="Transpos_IS110"/>
</dbReference>
<protein>
    <submittedName>
        <fullName evidence="3">Transposase</fullName>
    </submittedName>
</protein>
<evidence type="ECO:0000259" key="1">
    <source>
        <dbReference type="Pfam" id="PF01548"/>
    </source>
</evidence>
<dbReference type="Pfam" id="PF02371">
    <property type="entry name" value="Transposase_20"/>
    <property type="match status" value="1"/>
</dbReference>
<dbReference type="InterPro" id="IPR002525">
    <property type="entry name" value="Transp_IS110-like_N"/>
</dbReference>
<dbReference type="PANTHER" id="PTHR33055:SF3">
    <property type="entry name" value="PUTATIVE TRANSPOSASE FOR IS117-RELATED"/>
    <property type="match status" value="1"/>
</dbReference>
<dbReference type="STRING" id="1993.SAMN04489713_110283"/>
<dbReference type="InterPro" id="IPR003346">
    <property type="entry name" value="Transposase_20"/>
</dbReference>
<dbReference type="GO" id="GO:0004803">
    <property type="term" value="F:transposase activity"/>
    <property type="evidence" value="ECO:0007669"/>
    <property type="project" value="InterPro"/>
</dbReference>